<accession>A0A4Z2FGU5</accession>
<dbReference type="Proteomes" id="UP000314294">
    <property type="component" value="Unassembled WGS sequence"/>
</dbReference>
<proteinExistence type="predicted"/>
<name>A0A4Z2FGU5_9TELE</name>
<organism evidence="2 3">
    <name type="scientific">Liparis tanakae</name>
    <name type="common">Tanaka's snailfish</name>
    <dbReference type="NCBI Taxonomy" id="230148"/>
    <lineage>
        <taxon>Eukaryota</taxon>
        <taxon>Metazoa</taxon>
        <taxon>Chordata</taxon>
        <taxon>Craniata</taxon>
        <taxon>Vertebrata</taxon>
        <taxon>Euteleostomi</taxon>
        <taxon>Actinopterygii</taxon>
        <taxon>Neopterygii</taxon>
        <taxon>Teleostei</taxon>
        <taxon>Neoteleostei</taxon>
        <taxon>Acanthomorphata</taxon>
        <taxon>Eupercaria</taxon>
        <taxon>Perciformes</taxon>
        <taxon>Cottioidei</taxon>
        <taxon>Cottales</taxon>
        <taxon>Liparidae</taxon>
        <taxon>Liparis</taxon>
    </lineage>
</organism>
<protein>
    <submittedName>
        <fullName evidence="2">Uncharacterized protein</fullName>
    </submittedName>
</protein>
<feature type="region of interest" description="Disordered" evidence="1">
    <location>
        <begin position="43"/>
        <end position="66"/>
    </location>
</feature>
<feature type="region of interest" description="Disordered" evidence="1">
    <location>
        <begin position="154"/>
        <end position="269"/>
    </location>
</feature>
<evidence type="ECO:0000313" key="3">
    <source>
        <dbReference type="Proteomes" id="UP000314294"/>
    </source>
</evidence>
<feature type="compositionally biased region" description="Polar residues" evidence="1">
    <location>
        <begin position="53"/>
        <end position="65"/>
    </location>
</feature>
<feature type="compositionally biased region" description="Basic and acidic residues" evidence="1">
    <location>
        <begin position="155"/>
        <end position="268"/>
    </location>
</feature>
<comment type="caution">
    <text evidence="2">The sequence shown here is derived from an EMBL/GenBank/DDBJ whole genome shotgun (WGS) entry which is preliminary data.</text>
</comment>
<reference evidence="2 3" key="1">
    <citation type="submission" date="2019-03" db="EMBL/GenBank/DDBJ databases">
        <title>First draft genome of Liparis tanakae, snailfish: a comprehensive survey of snailfish specific genes.</title>
        <authorList>
            <person name="Kim W."/>
            <person name="Song I."/>
            <person name="Jeong J.-H."/>
            <person name="Kim D."/>
            <person name="Kim S."/>
            <person name="Ryu S."/>
            <person name="Song J.Y."/>
            <person name="Lee S.K."/>
        </authorList>
    </citation>
    <scope>NUCLEOTIDE SEQUENCE [LARGE SCALE GENOMIC DNA]</scope>
    <source>
        <tissue evidence="2">Muscle</tissue>
    </source>
</reference>
<evidence type="ECO:0000256" key="1">
    <source>
        <dbReference type="SAM" id="MobiDB-lite"/>
    </source>
</evidence>
<dbReference type="EMBL" id="SRLO01001267">
    <property type="protein sequence ID" value="TNN39592.1"/>
    <property type="molecule type" value="Genomic_DNA"/>
</dbReference>
<evidence type="ECO:0000313" key="2">
    <source>
        <dbReference type="EMBL" id="TNN39592.1"/>
    </source>
</evidence>
<dbReference type="AlphaFoldDB" id="A0A4Z2FGU5"/>
<gene>
    <name evidence="2" type="ORF">EYF80_050247</name>
</gene>
<keyword evidence="3" id="KW-1185">Reference proteome</keyword>
<sequence>MWTPGTAMWPLGSAHLDLSSHTCSARGAFLPAFLTADSVGESLTAGGQRDGRSASSPHVSDTALSAEQRWTRRRLCSPSHQESERLQSDSESVSVATSAHAYRTGGVHKLSLSAGGSGGQTSVPAVGELLLVKRLLPLSVCCEAEPSSLSSACGFREHEENTGRRTRGEHGEENTGRTREENTGRRTQGGEHGEENTGGEHGEENTGRRTRGGEHGENTGRRTRDGEHREENTGRRTRGGEHGEENTGRRTRDGEHGVRGAERPDPSCRGDLSASLPPLAASDGLVLVRPDEWRAELRGQRDVAPVGGTIRTIRTMRTTRTTRATRATRTTRTMRTVGLNHMTSR</sequence>